<sequence>MITSTRREFIKNATALTGYSILSGTGLLHSQRVFAEWAATNFEPSPMEQVLKNVLKGKPVIDSDKIYLKIPQTADNKTPVPITVQTDLKNIQSISILVEQNPAPLVATFELSSALEPFVSTRLKLMRTSFVFVLLETEKVFYGIKQTVIVSEGVC</sequence>
<accession>A0A1R4HG64</accession>
<dbReference type="InterPro" id="IPR038162">
    <property type="entry name" value="SoxY_sf"/>
</dbReference>
<dbReference type="Gene3D" id="2.60.40.2470">
    <property type="entry name" value="SoxY domain"/>
    <property type="match status" value="1"/>
</dbReference>
<dbReference type="InterPro" id="IPR032711">
    <property type="entry name" value="SoxY"/>
</dbReference>
<dbReference type="InterPro" id="IPR006311">
    <property type="entry name" value="TAT_signal"/>
</dbReference>
<dbReference type="RefSeq" id="WP_087148108.1">
    <property type="nucleotide sequence ID" value="NZ_FUKJ01000412.1"/>
</dbReference>
<dbReference type="InterPro" id="IPR016568">
    <property type="entry name" value="Sulphur_oxidation_SoxY"/>
</dbReference>
<reference evidence="3" key="1">
    <citation type="submission" date="2017-02" db="EMBL/GenBank/DDBJ databases">
        <authorList>
            <person name="Daims H."/>
        </authorList>
    </citation>
    <scope>NUCLEOTIDE SEQUENCE [LARGE SCALE GENOMIC DNA]</scope>
</reference>
<name>A0A1R4HG64_9GAMM</name>
<evidence type="ECO:0000313" key="2">
    <source>
        <dbReference type="EMBL" id="SJM95214.1"/>
    </source>
</evidence>
<dbReference type="Proteomes" id="UP000195442">
    <property type="component" value="Unassembled WGS sequence"/>
</dbReference>
<protein>
    <submittedName>
        <fullName evidence="2">Transmembrane proetin, twin-arginine translocation pathway signal</fullName>
    </submittedName>
</protein>
<evidence type="ECO:0000313" key="3">
    <source>
        <dbReference type="Proteomes" id="UP000195442"/>
    </source>
</evidence>
<keyword evidence="2" id="KW-0812">Transmembrane</keyword>
<gene>
    <name evidence="2" type="ORF">CRENPOLYSF2_490018</name>
</gene>
<dbReference type="PIRSF" id="PIRSF010312">
    <property type="entry name" value="Sulphur_oxidation_SoxY"/>
    <property type="match status" value="1"/>
</dbReference>
<keyword evidence="3" id="KW-1185">Reference proteome</keyword>
<dbReference type="PROSITE" id="PS51318">
    <property type="entry name" value="TAT"/>
    <property type="match status" value="1"/>
</dbReference>
<dbReference type="AlphaFoldDB" id="A0A1R4HG64"/>
<feature type="domain" description="Ig-like SoxY" evidence="1">
    <location>
        <begin position="52"/>
        <end position="155"/>
    </location>
</feature>
<organism evidence="2 3">
    <name type="scientific">Crenothrix polyspora</name>
    <dbReference type="NCBI Taxonomy" id="360316"/>
    <lineage>
        <taxon>Bacteria</taxon>
        <taxon>Pseudomonadati</taxon>
        <taxon>Pseudomonadota</taxon>
        <taxon>Gammaproteobacteria</taxon>
        <taxon>Methylococcales</taxon>
        <taxon>Crenotrichaceae</taxon>
        <taxon>Crenothrix</taxon>
    </lineage>
</organism>
<dbReference type="EMBL" id="FUKJ01000412">
    <property type="protein sequence ID" value="SJM95214.1"/>
    <property type="molecule type" value="Genomic_DNA"/>
</dbReference>
<evidence type="ECO:0000259" key="1">
    <source>
        <dbReference type="Pfam" id="PF13501"/>
    </source>
</evidence>
<keyword evidence="2" id="KW-0472">Membrane</keyword>
<dbReference type="Pfam" id="PF13501">
    <property type="entry name" value="SoxY"/>
    <property type="match status" value="1"/>
</dbReference>
<proteinExistence type="predicted"/>
<dbReference type="OrthoDB" id="9798154at2"/>